<reference evidence="7 8" key="1">
    <citation type="submission" date="2019-01" db="EMBL/GenBank/DDBJ databases">
        <title>Genome sequencing of the rare red list fungi Fomitopsis rosea.</title>
        <authorList>
            <person name="Buettner E."/>
            <person name="Kellner H."/>
        </authorList>
    </citation>
    <scope>NUCLEOTIDE SEQUENCE [LARGE SCALE GENOMIC DNA]</scope>
    <source>
        <strain evidence="7 8">DSM 105464</strain>
    </source>
</reference>
<dbReference type="GO" id="GO:0004100">
    <property type="term" value="F:chitin synthase activity"/>
    <property type="evidence" value="ECO:0007669"/>
    <property type="project" value="UniProtKB-EC"/>
</dbReference>
<accession>A0A4Y9Y7B0</accession>
<dbReference type="GO" id="GO:0006031">
    <property type="term" value="P:chitin biosynthetic process"/>
    <property type="evidence" value="ECO:0007669"/>
    <property type="project" value="TreeGrafter"/>
</dbReference>
<evidence type="ECO:0000256" key="1">
    <source>
        <dbReference type="ARBA" id="ARBA00004141"/>
    </source>
</evidence>
<dbReference type="AlphaFoldDB" id="A0A4Y9Y7B0"/>
<evidence type="ECO:0000256" key="3">
    <source>
        <dbReference type="ARBA" id="ARBA00023136"/>
    </source>
</evidence>
<feature type="transmembrane region" description="Helical" evidence="6">
    <location>
        <begin position="40"/>
        <end position="62"/>
    </location>
</feature>
<evidence type="ECO:0000313" key="7">
    <source>
        <dbReference type="EMBL" id="TFY57788.1"/>
    </source>
</evidence>
<dbReference type="GO" id="GO:0016020">
    <property type="term" value="C:membrane"/>
    <property type="evidence" value="ECO:0007669"/>
    <property type="project" value="UniProtKB-SubCell"/>
</dbReference>
<evidence type="ECO:0000256" key="2">
    <source>
        <dbReference type="ARBA" id="ARBA00022692"/>
    </source>
</evidence>
<organism evidence="7 8">
    <name type="scientific">Rhodofomes roseus</name>
    <dbReference type="NCBI Taxonomy" id="34475"/>
    <lineage>
        <taxon>Eukaryota</taxon>
        <taxon>Fungi</taxon>
        <taxon>Dikarya</taxon>
        <taxon>Basidiomycota</taxon>
        <taxon>Agaricomycotina</taxon>
        <taxon>Agaricomycetes</taxon>
        <taxon>Polyporales</taxon>
        <taxon>Rhodofomes</taxon>
    </lineage>
</organism>
<protein>
    <submittedName>
        <fullName evidence="7">Uncharacterized protein</fullName>
    </submittedName>
</protein>
<dbReference type="GO" id="GO:0030428">
    <property type="term" value="C:cell septum"/>
    <property type="evidence" value="ECO:0007669"/>
    <property type="project" value="TreeGrafter"/>
</dbReference>
<evidence type="ECO:0000256" key="6">
    <source>
        <dbReference type="SAM" id="Phobius"/>
    </source>
</evidence>
<comment type="catalytic activity">
    <reaction evidence="4">
        <text>[(1-&gt;4)-N-acetyl-beta-D-glucosaminyl](n) + UDP-N-acetyl-alpha-D-glucosamine = [(1-&gt;4)-N-acetyl-beta-D-glucosaminyl](n+1) + UDP + H(+)</text>
        <dbReference type="Rhea" id="RHEA:16637"/>
        <dbReference type="Rhea" id="RHEA-COMP:9593"/>
        <dbReference type="Rhea" id="RHEA-COMP:9595"/>
        <dbReference type="ChEBI" id="CHEBI:15378"/>
        <dbReference type="ChEBI" id="CHEBI:17029"/>
        <dbReference type="ChEBI" id="CHEBI:57705"/>
        <dbReference type="ChEBI" id="CHEBI:58223"/>
        <dbReference type="EC" id="2.4.1.16"/>
    </reaction>
</comment>
<feature type="region of interest" description="Disordered" evidence="5">
    <location>
        <begin position="205"/>
        <end position="239"/>
    </location>
</feature>
<evidence type="ECO:0000256" key="4">
    <source>
        <dbReference type="ARBA" id="ARBA00048014"/>
    </source>
</evidence>
<dbReference type="PANTHER" id="PTHR22914:SF45">
    <property type="entry name" value="CHITIN SYNTHASE"/>
    <property type="match status" value="1"/>
</dbReference>
<comment type="subcellular location">
    <subcellularLocation>
        <location evidence="1">Membrane</location>
        <topology evidence="1">Multi-pass membrane protein</topology>
    </subcellularLocation>
</comment>
<evidence type="ECO:0000313" key="8">
    <source>
        <dbReference type="Proteomes" id="UP000298390"/>
    </source>
</evidence>
<dbReference type="PANTHER" id="PTHR22914">
    <property type="entry name" value="CHITIN SYNTHASE"/>
    <property type="match status" value="1"/>
</dbReference>
<dbReference type="Pfam" id="PF03142">
    <property type="entry name" value="Chitin_synth_2"/>
    <property type="match status" value="1"/>
</dbReference>
<name>A0A4Y9Y7B0_9APHY</name>
<dbReference type="GO" id="GO:0031505">
    <property type="term" value="P:fungal-type cell wall organization"/>
    <property type="evidence" value="ECO:0007669"/>
    <property type="project" value="TreeGrafter"/>
</dbReference>
<feature type="region of interest" description="Disordered" evidence="5">
    <location>
        <begin position="164"/>
        <end position="188"/>
    </location>
</feature>
<dbReference type="STRING" id="34475.A0A4Y9Y7B0"/>
<dbReference type="Proteomes" id="UP000298390">
    <property type="component" value="Unassembled WGS sequence"/>
</dbReference>
<dbReference type="InterPro" id="IPR004835">
    <property type="entry name" value="Chitin_synth"/>
</dbReference>
<keyword evidence="2 6" id="KW-0812">Transmembrane</keyword>
<dbReference type="EMBL" id="SEKV01000403">
    <property type="protein sequence ID" value="TFY57788.1"/>
    <property type="molecule type" value="Genomic_DNA"/>
</dbReference>
<keyword evidence="6" id="KW-1133">Transmembrane helix</keyword>
<sequence>MKKINGLGLDDQVLTWQKTCLRSLFAIGMIDSRNSPKCQFATYILLAMSIFMVSVIGFKFIASIKLGSERAPEDHDKFVICQVLCYTEGVQSLQRTIDSLAQLKYDDKCKLLPIVCDGMVVGSGNDQPTPRYDQPTPRIALDVLSAPPNIDAGPLSFLSIGEGTKQHNTGKCGKPGEKSRPGNRGKRDTQMLLVRFLNKVRLPESQVTDTDNADENRTRNPTIVSARGCSDRPTKMMDNGYAESHTASIYPRETYYEPAMSRAYSAFARGLSSE</sequence>
<gene>
    <name evidence="7" type="ORF">EVJ58_g6811</name>
</gene>
<comment type="caution">
    <text evidence="7">The sequence shown here is derived from an EMBL/GenBank/DDBJ whole genome shotgun (WGS) entry which is preliminary data.</text>
</comment>
<proteinExistence type="predicted"/>
<evidence type="ECO:0000256" key="5">
    <source>
        <dbReference type="SAM" id="MobiDB-lite"/>
    </source>
</evidence>
<feature type="compositionally biased region" description="Basic and acidic residues" evidence="5">
    <location>
        <begin position="174"/>
        <end position="188"/>
    </location>
</feature>
<keyword evidence="3 6" id="KW-0472">Membrane</keyword>
<dbReference type="GO" id="GO:0071944">
    <property type="term" value="C:cell periphery"/>
    <property type="evidence" value="ECO:0007669"/>
    <property type="project" value="TreeGrafter"/>
</dbReference>